<sequence>MVNQLSSALPRECARTPISGREPQGLLKEGGLRREVLVLDGILEAERRDNRGLVTSVVRVSFLVQSDDAGVNACGMFPRCRVLQRGGLRLKVGLAGRRRRRHADAACASGGRIGYGLPAELLFSWSGPLRTPDPKWLEPK</sequence>
<dbReference type="EMBL" id="HBHN01016351">
    <property type="protein sequence ID" value="CAD9726600.1"/>
    <property type="molecule type" value="Transcribed_RNA"/>
</dbReference>
<evidence type="ECO:0000313" key="4">
    <source>
        <dbReference type="EMBL" id="CAD9726610.1"/>
    </source>
</evidence>
<name>A0A7S2X5Y5_PROMC</name>
<evidence type="ECO:0000313" key="2">
    <source>
        <dbReference type="EMBL" id="CAD9726600.1"/>
    </source>
</evidence>
<accession>A0A7S2X5Y5</accession>
<protein>
    <submittedName>
        <fullName evidence="3">Uncharacterized protein</fullName>
    </submittedName>
</protein>
<proteinExistence type="predicted"/>
<organism evidence="3">
    <name type="scientific">Prorocentrum micans</name>
    <name type="common">Red tide dinoflagellate</name>
    <dbReference type="NCBI Taxonomy" id="2945"/>
    <lineage>
        <taxon>Eukaryota</taxon>
        <taxon>Sar</taxon>
        <taxon>Alveolata</taxon>
        <taxon>Dinophyceae</taxon>
        <taxon>Prorocentrales</taxon>
        <taxon>Prorocentraceae</taxon>
        <taxon>Prorocentrum</taxon>
    </lineage>
</organism>
<dbReference type="EMBL" id="HBHN01016373">
    <property type="protein sequence ID" value="CAD9726610.1"/>
    <property type="molecule type" value="Transcribed_RNA"/>
</dbReference>
<dbReference type="EMBL" id="HBHN01016362">
    <property type="protein sequence ID" value="CAD9726606.1"/>
    <property type="molecule type" value="Transcribed_RNA"/>
</dbReference>
<gene>
    <name evidence="2" type="ORF">PMIC02512_LOCUS4083</name>
    <name evidence="3" type="ORF">PMIC02512_LOCUS4090</name>
    <name evidence="4" type="ORF">PMIC02512_LOCUS4096</name>
</gene>
<feature type="region of interest" description="Disordered" evidence="1">
    <location>
        <begin position="1"/>
        <end position="25"/>
    </location>
</feature>
<evidence type="ECO:0000256" key="1">
    <source>
        <dbReference type="SAM" id="MobiDB-lite"/>
    </source>
</evidence>
<evidence type="ECO:0000313" key="3">
    <source>
        <dbReference type="EMBL" id="CAD9726606.1"/>
    </source>
</evidence>
<reference evidence="3" key="1">
    <citation type="submission" date="2021-01" db="EMBL/GenBank/DDBJ databases">
        <authorList>
            <person name="Corre E."/>
            <person name="Pelletier E."/>
            <person name="Niang G."/>
            <person name="Scheremetjew M."/>
            <person name="Finn R."/>
            <person name="Kale V."/>
            <person name="Holt S."/>
            <person name="Cochrane G."/>
            <person name="Meng A."/>
            <person name="Brown T."/>
            <person name="Cohen L."/>
        </authorList>
    </citation>
    <scope>NUCLEOTIDE SEQUENCE</scope>
    <source>
        <strain evidence="3">CCCM 845</strain>
    </source>
</reference>
<dbReference type="AlphaFoldDB" id="A0A7S2X5Y5"/>